<protein>
    <submittedName>
        <fullName evidence="2">Uncharacterized protein</fullName>
    </submittedName>
</protein>
<accession>A0A4S9D6X6</accession>
<organism evidence="2">
    <name type="scientific">Aureobasidium pullulans</name>
    <name type="common">Black yeast</name>
    <name type="synonym">Pullularia pullulans</name>
    <dbReference type="NCBI Taxonomy" id="5580"/>
    <lineage>
        <taxon>Eukaryota</taxon>
        <taxon>Fungi</taxon>
        <taxon>Dikarya</taxon>
        <taxon>Ascomycota</taxon>
        <taxon>Pezizomycotina</taxon>
        <taxon>Dothideomycetes</taxon>
        <taxon>Dothideomycetidae</taxon>
        <taxon>Dothideales</taxon>
        <taxon>Saccotheciaceae</taxon>
        <taxon>Aureobasidium</taxon>
    </lineage>
</organism>
<keyword evidence="1" id="KW-0040">ANK repeat</keyword>
<comment type="caution">
    <text evidence="2">The sequence shown here is derived from an EMBL/GenBank/DDBJ whole genome shotgun (WGS) entry which is preliminary data.</text>
</comment>
<dbReference type="InterPro" id="IPR002110">
    <property type="entry name" value="Ankyrin_rpt"/>
</dbReference>
<sequence length="266" mass="29971">MLTRHVVDERMTVAAVKRLIDVTDGPSEEQCQEHAERVQEDMTTLIESAFKKANFTKSTSMNQVHNSLSSSHSDADSKRILAMVRIDTTVKINRRIQHRSTTSNATRLVARIYKDTTSIANGKFNIRTTKCKTATDRNSSFVSVVVTFTADESQYRQFILSMHLFKRGGNDGSNVLPPCIIAHAVIPDDSLTIQVVRNGNLTEFKQLLENGQARVWDCDSEGRSLLNVAIHHRKPTMVEYLIAQGLDVNSVEPLFTWPKYTLFDIS</sequence>
<dbReference type="PROSITE" id="PS50297">
    <property type="entry name" value="ANK_REP_REGION"/>
    <property type="match status" value="1"/>
</dbReference>
<dbReference type="InterPro" id="IPR036770">
    <property type="entry name" value="Ankyrin_rpt-contain_sf"/>
</dbReference>
<dbReference type="EMBL" id="QZAS01000004">
    <property type="protein sequence ID" value="THX16101.1"/>
    <property type="molecule type" value="Genomic_DNA"/>
</dbReference>
<name>A0A4S9D6X6_AURPU</name>
<proteinExistence type="predicted"/>
<evidence type="ECO:0000256" key="1">
    <source>
        <dbReference type="PROSITE-ProRule" id="PRU00023"/>
    </source>
</evidence>
<evidence type="ECO:0000313" key="2">
    <source>
        <dbReference type="EMBL" id="THX16101.1"/>
    </source>
</evidence>
<dbReference type="Gene3D" id="1.25.40.20">
    <property type="entry name" value="Ankyrin repeat-containing domain"/>
    <property type="match status" value="1"/>
</dbReference>
<gene>
    <name evidence="2" type="ORF">D6D13_01913</name>
</gene>
<reference evidence="2" key="1">
    <citation type="submission" date="2018-10" db="EMBL/GenBank/DDBJ databases">
        <title>Fifty Aureobasidium pullulans genomes reveal a recombining polyextremotolerant generalist.</title>
        <authorList>
            <person name="Gostincar C."/>
            <person name="Turk M."/>
            <person name="Zajc J."/>
            <person name="Gunde-Cimerman N."/>
        </authorList>
    </citation>
    <scope>NUCLEOTIDE SEQUENCE [LARGE SCALE GENOMIC DNA]</scope>
    <source>
        <strain evidence="2">EXF-10085</strain>
    </source>
</reference>
<dbReference type="SUPFAM" id="SSF48403">
    <property type="entry name" value="Ankyrin repeat"/>
    <property type="match status" value="1"/>
</dbReference>
<dbReference type="Pfam" id="PF13606">
    <property type="entry name" value="Ank_3"/>
    <property type="match status" value="1"/>
</dbReference>
<feature type="repeat" description="ANK" evidence="1">
    <location>
        <begin position="221"/>
        <end position="253"/>
    </location>
</feature>
<dbReference type="PROSITE" id="PS50088">
    <property type="entry name" value="ANK_REPEAT"/>
    <property type="match status" value="1"/>
</dbReference>
<dbReference type="AlphaFoldDB" id="A0A4S9D6X6"/>